<proteinExistence type="inferred from homology"/>
<dbReference type="InterPro" id="IPR023058">
    <property type="entry name" value="PPIase_PpiC_CS"/>
</dbReference>
<reference evidence="6 7" key="1">
    <citation type="submission" date="2015-11" db="EMBL/GenBank/DDBJ databases">
        <title>Expanding the genomic diversity of Burkholderia species for the development of highly accurate diagnostics.</title>
        <authorList>
            <person name="Sahl J."/>
            <person name="Keim P."/>
            <person name="Wagner D."/>
        </authorList>
    </citation>
    <scope>NUCLEOTIDE SEQUENCE [LARGE SCALE GENOMIC DNA]</scope>
    <source>
        <strain evidence="6 7">MSMB1960WGS</strain>
    </source>
</reference>
<dbReference type="SUPFAM" id="SSF54534">
    <property type="entry name" value="FKBP-like"/>
    <property type="match status" value="1"/>
</dbReference>
<evidence type="ECO:0000313" key="6">
    <source>
        <dbReference type="EMBL" id="KWA59754.1"/>
    </source>
</evidence>
<evidence type="ECO:0000313" key="7">
    <source>
        <dbReference type="Proteomes" id="UP000068603"/>
    </source>
</evidence>
<dbReference type="SUPFAM" id="SSF109998">
    <property type="entry name" value="Triger factor/SurA peptide-binding domain-like"/>
    <property type="match status" value="1"/>
</dbReference>
<evidence type="ECO:0000256" key="3">
    <source>
        <dbReference type="PROSITE-ProRule" id="PRU00278"/>
    </source>
</evidence>
<protein>
    <submittedName>
        <fullName evidence="6">Peptidylprolyl isomerase</fullName>
    </submittedName>
</protein>
<dbReference type="Pfam" id="PF00639">
    <property type="entry name" value="Rotamase"/>
    <property type="match status" value="1"/>
</dbReference>
<organism evidence="6">
    <name type="scientific">Burkholderia stagnalis</name>
    <dbReference type="NCBI Taxonomy" id="1503054"/>
    <lineage>
        <taxon>Bacteria</taxon>
        <taxon>Pseudomonadati</taxon>
        <taxon>Pseudomonadota</taxon>
        <taxon>Betaproteobacteria</taxon>
        <taxon>Burkholderiales</taxon>
        <taxon>Burkholderiaceae</taxon>
        <taxon>Burkholderia</taxon>
        <taxon>Burkholderia cepacia complex</taxon>
    </lineage>
</organism>
<feature type="chain" id="PRO_5007796108" evidence="4">
    <location>
        <begin position="24"/>
        <end position="296"/>
    </location>
</feature>
<name>A0A108LIU6_9BURK</name>
<keyword evidence="2 3" id="KW-0413">Isomerase</keyword>
<accession>A0A108LIU6</accession>
<dbReference type="GO" id="GO:0003755">
    <property type="term" value="F:peptidyl-prolyl cis-trans isomerase activity"/>
    <property type="evidence" value="ECO:0007669"/>
    <property type="project" value="UniProtKB-KW"/>
</dbReference>
<gene>
    <name evidence="6" type="ORF">WT44_19590</name>
</gene>
<comment type="caution">
    <text evidence="6">The sequence shown here is derived from an EMBL/GenBank/DDBJ whole genome shotgun (WGS) entry which is preliminary data.</text>
</comment>
<keyword evidence="3" id="KW-0697">Rotamase</keyword>
<comment type="similarity">
    <text evidence="1">Belongs to the PpiC/parvulin rotamase family.</text>
</comment>
<evidence type="ECO:0000256" key="2">
    <source>
        <dbReference type="ARBA" id="ARBA00023235"/>
    </source>
</evidence>
<dbReference type="PROSITE" id="PS01096">
    <property type="entry name" value="PPIC_PPIASE_1"/>
    <property type="match status" value="1"/>
</dbReference>
<dbReference type="PANTHER" id="PTHR47245:SF3">
    <property type="entry name" value="PEPTIDYL-PROLYL CIS-TRANS ISOMERASE, PPIC-TYPE-RELATED"/>
    <property type="match status" value="1"/>
</dbReference>
<dbReference type="Proteomes" id="UP000068603">
    <property type="component" value="Unassembled WGS sequence"/>
</dbReference>
<dbReference type="InterPro" id="IPR000297">
    <property type="entry name" value="PPIase_PpiC"/>
</dbReference>
<dbReference type="AlphaFoldDB" id="A0A108LIU6"/>
<evidence type="ECO:0000256" key="4">
    <source>
        <dbReference type="SAM" id="SignalP"/>
    </source>
</evidence>
<sequence>MKTLARMMAGLLISVPLSLPLVAAAQDDVIANVPQASVTQADIAALLQSAGAEARTRLAADPAALDQLVRGTLAQKALLAEAKSKGWDKQPDVQAAIEQARRDIIARSYLASMNAPPADYPSDAEIQSAYERNRAAFTVPRALHVAQIYLAVAPDADAAAVERTRKEAADLASRARTGDFAALAKAHSQDKASAVNGGDLGFVPDTVMLPAVRQAADALKPGQVSAPIRTSAGFHVVKLIETRAAAPSPLADVKERLRATLRAQRTQQNAQAYLAKLGGNAPINEDALKKALASAR</sequence>
<evidence type="ECO:0000259" key="5">
    <source>
        <dbReference type="PROSITE" id="PS50198"/>
    </source>
</evidence>
<dbReference type="RefSeq" id="WP_060148465.1">
    <property type="nucleotide sequence ID" value="NZ_LPGD01000015.1"/>
</dbReference>
<dbReference type="Gene3D" id="3.10.50.40">
    <property type="match status" value="1"/>
</dbReference>
<dbReference type="InterPro" id="IPR027304">
    <property type="entry name" value="Trigger_fact/SurA_dom_sf"/>
</dbReference>
<dbReference type="PROSITE" id="PS50198">
    <property type="entry name" value="PPIC_PPIASE_2"/>
    <property type="match status" value="1"/>
</dbReference>
<dbReference type="InterPro" id="IPR046357">
    <property type="entry name" value="PPIase_dom_sf"/>
</dbReference>
<evidence type="ECO:0000256" key="1">
    <source>
        <dbReference type="ARBA" id="ARBA00007656"/>
    </source>
</evidence>
<keyword evidence="4" id="KW-0732">Signal</keyword>
<dbReference type="EMBL" id="LPHB01000053">
    <property type="protein sequence ID" value="KWA59754.1"/>
    <property type="molecule type" value="Genomic_DNA"/>
</dbReference>
<dbReference type="STRING" id="1503054.WT74_28500"/>
<dbReference type="PANTHER" id="PTHR47245">
    <property type="entry name" value="PEPTIDYLPROLYL ISOMERASE"/>
    <property type="match status" value="1"/>
</dbReference>
<feature type="domain" description="PpiC" evidence="5">
    <location>
        <begin position="140"/>
        <end position="241"/>
    </location>
</feature>
<feature type="signal peptide" evidence="4">
    <location>
        <begin position="1"/>
        <end position="23"/>
    </location>
</feature>
<dbReference type="InterPro" id="IPR050245">
    <property type="entry name" value="PrsA_foldase"/>
</dbReference>